<evidence type="ECO:0000313" key="3">
    <source>
        <dbReference type="EMBL" id="BAH75108.1"/>
    </source>
</evidence>
<name>C4XPC7_SOLM1</name>
<accession>C4XPC7</accession>
<dbReference type="Proteomes" id="UP000009071">
    <property type="component" value="Chromosome"/>
</dbReference>
<feature type="domain" description="Response regulatory" evidence="2">
    <location>
        <begin position="41"/>
        <end position="150"/>
    </location>
</feature>
<dbReference type="InterPro" id="IPR011006">
    <property type="entry name" value="CheY-like_superfamily"/>
</dbReference>
<dbReference type="AlphaFoldDB" id="C4XPC7"/>
<dbReference type="SUPFAM" id="SSF52172">
    <property type="entry name" value="CheY-like"/>
    <property type="match status" value="1"/>
</dbReference>
<dbReference type="eggNOG" id="COG0784">
    <property type="taxonomic scope" value="Bacteria"/>
</dbReference>
<sequence length="157" mass="16908">MKRLRIRSVGNIPPELVLARRLPLEGQNPVMEHCVNRPKATLCIAERNANIRELLRREFAREGYGVVTAGSGAEVLMRLASPVGVDLLVLDDEIADPDGGSLVPLLTRLYPDLAVVLHVYAGADAAGLGHRQVEKGGDFERLKAAVGEVLGAQVQAK</sequence>
<feature type="modified residue" description="4-aspartylphosphate" evidence="1">
    <location>
        <position position="91"/>
    </location>
</feature>
<evidence type="ECO:0000313" key="4">
    <source>
        <dbReference type="Proteomes" id="UP000009071"/>
    </source>
</evidence>
<protein>
    <submittedName>
        <fullName evidence="3">Response regulator receiver protein</fullName>
    </submittedName>
</protein>
<reference evidence="3 4" key="1">
    <citation type="journal article" date="2009" name="Genome Res.">
        <title>Whole genome sequence of Desulfovibrio magneticus strain RS-1 revealed common gene clusters in magnetotactic bacteria.</title>
        <authorList>
            <person name="Nakazawa H."/>
            <person name="Arakaki A."/>
            <person name="Narita-Yamada S."/>
            <person name="Yashiro I."/>
            <person name="Jinno K."/>
            <person name="Aoki N."/>
            <person name="Tsuruyama A."/>
            <person name="Okamura Y."/>
            <person name="Tanikawa S."/>
            <person name="Fujita N."/>
            <person name="Takeyama H."/>
            <person name="Matsunaga T."/>
        </authorList>
    </citation>
    <scope>NUCLEOTIDE SEQUENCE [LARGE SCALE GENOMIC DNA]</scope>
    <source>
        <strain evidence="4">ATCC 700980 / DSM 13731 / RS-1</strain>
    </source>
</reference>
<dbReference type="KEGG" id="dma:DMR_16170"/>
<gene>
    <name evidence="3" type="ordered locus">DMR_16170</name>
</gene>
<evidence type="ECO:0000259" key="2">
    <source>
        <dbReference type="PROSITE" id="PS50110"/>
    </source>
</evidence>
<evidence type="ECO:0000256" key="1">
    <source>
        <dbReference type="PROSITE-ProRule" id="PRU00169"/>
    </source>
</evidence>
<dbReference type="Gene3D" id="3.40.50.2300">
    <property type="match status" value="1"/>
</dbReference>
<dbReference type="InterPro" id="IPR001789">
    <property type="entry name" value="Sig_transdc_resp-reg_receiver"/>
</dbReference>
<proteinExistence type="predicted"/>
<keyword evidence="1" id="KW-0597">Phosphoprotein</keyword>
<keyword evidence="4" id="KW-1185">Reference proteome</keyword>
<dbReference type="PROSITE" id="PS50110">
    <property type="entry name" value="RESPONSE_REGULATORY"/>
    <property type="match status" value="1"/>
</dbReference>
<organism evidence="3 4">
    <name type="scientific">Solidesulfovibrio magneticus (strain ATCC 700980 / DSM 13731 / RS-1)</name>
    <name type="common">Desulfovibrio magneticus</name>
    <dbReference type="NCBI Taxonomy" id="573370"/>
    <lineage>
        <taxon>Bacteria</taxon>
        <taxon>Pseudomonadati</taxon>
        <taxon>Thermodesulfobacteriota</taxon>
        <taxon>Desulfovibrionia</taxon>
        <taxon>Desulfovibrionales</taxon>
        <taxon>Desulfovibrionaceae</taxon>
        <taxon>Solidesulfovibrio</taxon>
    </lineage>
</organism>
<dbReference type="STRING" id="573370.DMR_16170"/>
<dbReference type="GO" id="GO:0000160">
    <property type="term" value="P:phosphorelay signal transduction system"/>
    <property type="evidence" value="ECO:0007669"/>
    <property type="project" value="InterPro"/>
</dbReference>
<dbReference type="EMBL" id="AP010904">
    <property type="protein sequence ID" value="BAH75108.1"/>
    <property type="molecule type" value="Genomic_DNA"/>
</dbReference>
<dbReference type="HOGENOM" id="CLU_000445_69_8_7"/>